<dbReference type="AlphaFoldDB" id="A0A1H6FDM0"/>
<organism evidence="1 2">
    <name type="scientific">Candidatus Venteria ishoeyi</name>
    <dbReference type="NCBI Taxonomy" id="1899563"/>
    <lineage>
        <taxon>Bacteria</taxon>
        <taxon>Pseudomonadati</taxon>
        <taxon>Pseudomonadota</taxon>
        <taxon>Gammaproteobacteria</taxon>
        <taxon>Thiotrichales</taxon>
        <taxon>Thiotrichaceae</taxon>
        <taxon>Venteria</taxon>
    </lineage>
</organism>
<sequence>MTAILKSFAEMGSKVLDFKGGIWCTVSGMLAAKAIETTPLARCRKSNTVSGMLAAKAIETFYKLC</sequence>
<evidence type="ECO:0000313" key="1">
    <source>
        <dbReference type="EMBL" id="SEH08168.1"/>
    </source>
</evidence>
<dbReference type="Proteomes" id="UP000236724">
    <property type="component" value="Unassembled WGS sequence"/>
</dbReference>
<evidence type="ECO:0000313" key="2">
    <source>
        <dbReference type="Proteomes" id="UP000236724"/>
    </source>
</evidence>
<proteinExistence type="predicted"/>
<accession>A0A1H6FDM0</accession>
<keyword evidence="2" id="KW-1185">Reference proteome</keyword>
<protein>
    <submittedName>
        <fullName evidence="1">Uncharacterized protein</fullName>
    </submittedName>
</protein>
<dbReference type="RefSeq" id="WP_407079410.1">
    <property type="nucleotide sequence ID" value="NZ_FMSV02000544.1"/>
</dbReference>
<name>A0A1H6FDM0_9GAMM</name>
<gene>
    <name evidence="1" type="ORF">MBHS_04058</name>
</gene>
<dbReference type="EMBL" id="FMSV02000544">
    <property type="protein sequence ID" value="SEH08168.1"/>
    <property type="molecule type" value="Genomic_DNA"/>
</dbReference>
<reference evidence="1 2" key="1">
    <citation type="submission" date="2016-10" db="EMBL/GenBank/DDBJ databases">
        <authorList>
            <person name="de Groot N.N."/>
        </authorList>
    </citation>
    <scope>NUCLEOTIDE SEQUENCE [LARGE SCALE GENOMIC DNA]</scope>
    <source>
        <strain evidence="1">MBHS1</strain>
    </source>
</reference>